<reference evidence="2" key="1">
    <citation type="submission" date="2021-03" db="EMBL/GenBank/DDBJ databases">
        <title>Description of Psychrosphaera ytuae sp. nov. isolated from deep sea sediment of South China Sea.</title>
        <authorList>
            <person name="Zhang J."/>
            <person name="Xu X.-D."/>
        </authorList>
    </citation>
    <scope>NUCLEOTIDE SEQUENCE</scope>
    <source>
        <strain evidence="2">MTZ26</strain>
    </source>
</reference>
<proteinExistence type="predicted"/>
<feature type="chain" id="PRO_5037216813" evidence="1">
    <location>
        <begin position="20"/>
        <end position="318"/>
    </location>
</feature>
<evidence type="ECO:0000313" key="2">
    <source>
        <dbReference type="EMBL" id="QTH63616.1"/>
    </source>
</evidence>
<dbReference type="AlphaFoldDB" id="A0A975HHW7"/>
<keyword evidence="3" id="KW-1185">Reference proteome</keyword>
<keyword evidence="1" id="KW-0732">Signal</keyword>
<gene>
    <name evidence="2" type="ORF">J1N51_12955</name>
</gene>
<feature type="signal peptide" evidence="1">
    <location>
        <begin position="1"/>
        <end position="19"/>
    </location>
</feature>
<dbReference type="KEGG" id="psym:J1N51_12955"/>
<dbReference type="RefSeq" id="WP_208831672.1">
    <property type="nucleotide sequence ID" value="NZ_CP072110.1"/>
</dbReference>
<protein>
    <submittedName>
        <fullName evidence="2">Uncharacterized protein</fullName>
    </submittedName>
</protein>
<dbReference type="Proteomes" id="UP000682739">
    <property type="component" value="Chromosome"/>
</dbReference>
<organism evidence="2 3">
    <name type="scientific">Psychrosphaera ytuae</name>
    <dbReference type="NCBI Taxonomy" id="2820710"/>
    <lineage>
        <taxon>Bacteria</taxon>
        <taxon>Pseudomonadati</taxon>
        <taxon>Pseudomonadota</taxon>
        <taxon>Gammaproteobacteria</taxon>
        <taxon>Alteromonadales</taxon>
        <taxon>Pseudoalteromonadaceae</taxon>
        <taxon>Psychrosphaera</taxon>
    </lineage>
</organism>
<evidence type="ECO:0000313" key="3">
    <source>
        <dbReference type="Proteomes" id="UP000682739"/>
    </source>
</evidence>
<dbReference type="EMBL" id="CP072110">
    <property type="protein sequence ID" value="QTH63616.1"/>
    <property type="molecule type" value="Genomic_DNA"/>
</dbReference>
<name>A0A975HHW7_9GAMM</name>
<accession>A0A975HHW7</accession>
<sequence length="318" mass="35294">MNKFLVVLFLLTISTNVFSARPPGGVNQQVNIYSRADMCIDCSEAKAEAFVLSLVPSYAVTDSKHFIYVVDPIRDTKIRYEIEAVRNSKGIIDVEPMTSHEQRLFEPLMSYARSVVDLKQKIAQTNADSIANSELCDSSLDTYSNKSCGKAIMDDLKNEARIRNLFNFNRQNYSVTIGADSKVINGSITLSGQGNDGILRVAYMWSDGSISVYKVKDGEIIELDTELSKSATGETLKRIIADLDAEKFAQRGIRGHELADHVDLWSGHAGMFCDLLPSYKFVQMEVLECRSKVTPSGLKIECRKVGTTNSPTVAFSCR</sequence>
<evidence type="ECO:0000256" key="1">
    <source>
        <dbReference type="SAM" id="SignalP"/>
    </source>
</evidence>